<protein>
    <submittedName>
        <fullName evidence="1">Uncharacterized protein</fullName>
    </submittedName>
</protein>
<comment type="caution">
    <text evidence="1">The sequence shown here is derived from an EMBL/GenBank/DDBJ whole genome shotgun (WGS) entry which is preliminary data.</text>
</comment>
<reference evidence="1" key="1">
    <citation type="submission" date="2023-06" db="EMBL/GenBank/DDBJ databases">
        <authorList>
            <person name="Delattre M."/>
        </authorList>
    </citation>
    <scope>NUCLEOTIDE SEQUENCE</scope>
    <source>
        <strain evidence="1">AF72</strain>
    </source>
</reference>
<sequence>MSPVADKEVVIIGNGPAGLALSSFLSGVSPFYCGPHPDPVLHDRLSENAHLSLLDQDLSWVSGWDELSSSLRPINAFYDQLVRPAADLGELRPSSLEWRLNPDKAVDHLVLGDTAIGGSWNGYDKEMAAVSYHSWLNLPGYSIGEWLGDEPPMSRIPAVVYCKYMEKYAKHLGIRKHFRPHSRVTSITKEGHLWRIKGAFLKCGVKWQTFNVTAKRVVMACGKTKIRRLQVEGEGESKNIAYDMKCLRKKLTRLLTHRSCPSDIRVVVVGDGISSADMVHFCLSQGVRVLHVIKKSEKQLRATVMSRLSASHYPEYHQVHRLMTGRETNELYERRTDCTATRLSDGCATVSGKGNGFESEEPYNLLGVCIGRESDGAGLLDKKYTFDGYQCREDATLLSVGSFAGDHFVRYLVGGCLEVARGIHSALGTPPSVLDADPAALERSFCSSSSNSSDSLPFC</sequence>
<dbReference type="SUPFAM" id="SSF51905">
    <property type="entry name" value="FAD/NAD(P)-binding domain"/>
    <property type="match status" value="1"/>
</dbReference>
<dbReference type="Proteomes" id="UP001177023">
    <property type="component" value="Unassembled WGS sequence"/>
</dbReference>
<name>A0AA36FZ34_9BILA</name>
<dbReference type="AlphaFoldDB" id="A0AA36FZ34"/>
<accession>A0AA36FZ34</accession>
<evidence type="ECO:0000313" key="2">
    <source>
        <dbReference type="Proteomes" id="UP001177023"/>
    </source>
</evidence>
<evidence type="ECO:0000313" key="1">
    <source>
        <dbReference type="EMBL" id="CAJ0572111.1"/>
    </source>
</evidence>
<dbReference type="PANTHER" id="PTHR15192:SF8">
    <property type="entry name" value="FAD_NAD(P)-BINDING DOMAIN-CONTAINING PROTEIN"/>
    <property type="match status" value="1"/>
</dbReference>
<feature type="non-terminal residue" evidence="1">
    <location>
        <position position="459"/>
    </location>
</feature>
<gene>
    <name evidence="1" type="ORF">MSPICULIGERA_LOCUS10505</name>
</gene>
<organism evidence="1 2">
    <name type="scientific">Mesorhabditis spiculigera</name>
    <dbReference type="NCBI Taxonomy" id="96644"/>
    <lineage>
        <taxon>Eukaryota</taxon>
        <taxon>Metazoa</taxon>
        <taxon>Ecdysozoa</taxon>
        <taxon>Nematoda</taxon>
        <taxon>Chromadorea</taxon>
        <taxon>Rhabditida</taxon>
        <taxon>Rhabditina</taxon>
        <taxon>Rhabditomorpha</taxon>
        <taxon>Rhabditoidea</taxon>
        <taxon>Rhabditidae</taxon>
        <taxon>Mesorhabditinae</taxon>
        <taxon>Mesorhabditis</taxon>
    </lineage>
</organism>
<dbReference type="EMBL" id="CATQJA010002591">
    <property type="protein sequence ID" value="CAJ0572111.1"/>
    <property type="molecule type" value="Genomic_DNA"/>
</dbReference>
<dbReference type="InterPro" id="IPR036188">
    <property type="entry name" value="FAD/NAD-bd_sf"/>
</dbReference>
<dbReference type="PANTHER" id="PTHR15192">
    <property type="entry name" value="PROTEIN CBG05349"/>
    <property type="match status" value="1"/>
</dbReference>
<dbReference type="Gene3D" id="3.50.50.60">
    <property type="entry name" value="FAD/NAD(P)-binding domain"/>
    <property type="match status" value="1"/>
</dbReference>
<dbReference type="InterPro" id="IPR029731">
    <property type="entry name" value="OSGIN1/2"/>
</dbReference>
<proteinExistence type="predicted"/>
<keyword evidence="2" id="KW-1185">Reference proteome</keyword>